<evidence type="ECO:0000313" key="4">
    <source>
        <dbReference type="Proteomes" id="UP000325313"/>
    </source>
</evidence>
<proteinExistence type="predicted"/>
<dbReference type="PANTHER" id="PTHR18898">
    <property type="entry name" value="NUCLEOPROTEIN TPR-RELATED"/>
    <property type="match status" value="1"/>
</dbReference>
<dbReference type="GO" id="GO:0006406">
    <property type="term" value="P:mRNA export from nucleus"/>
    <property type="evidence" value="ECO:0007669"/>
    <property type="project" value="TreeGrafter"/>
</dbReference>
<organism evidence="3 4">
    <name type="scientific">Puccinia graminis f. sp. tritici</name>
    <dbReference type="NCBI Taxonomy" id="56615"/>
    <lineage>
        <taxon>Eukaryota</taxon>
        <taxon>Fungi</taxon>
        <taxon>Dikarya</taxon>
        <taxon>Basidiomycota</taxon>
        <taxon>Pucciniomycotina</taxon>
        <taxon>Pucciniomycetes</taxon>
        <taxon>Pucciniales</taxon>
        <taxon>Pucciniaceae</taxon>
        <taxon>Puccinia</taxon>
    </lineage>
</organism>
<protein>
    <submittedName>
        <fullName evidence="3">Uncharacterized protein</fullName>
    </submittedName>
</protein>
<dbReference type="AlphaFoldDB" id="A0A5B0RPN4"/>
<dbReference type="Proteomes" id="UP000325313">
    <property type="component" value="Unassembled WGS sequence"/>
</dbReference>
<reference evidence="3 4" key="1">
    <citation type="submission" date="2019-05" db="EMBL/GenBank/DDBJ databases">
        <title>Emergence of the Ug99 lineage of the wheat stem rust pathogen through somatic hybridization.</title>
        <authorList>
            <person name="Li F."/>
            <person name="Upadhyaya N.M."/>
            <person name="Sperschneider J."/>
            <person name="Matny O."/>
            <person name="Nguyen-Phuc H."/>
            <person name="Mago R."/>
            <person name="Raley C."/>
            <person name="Miller M.E."/>
            <person name="Silverstein K.A.T."/>
            <person name="Henningsen E."/>
            <person name="Hirsch C.D."/>
            <person name="Visser B."/>
            <person name="Pretorius Z.A."/>
            <person name="Steffenson B.J."/>
            <person name="Schwessinger B."/>
            <person name="Dodds P.N."/>
            <person name="Figueroa M."/>
        </authorList>
    </citation>
    <scope>NUCLEOTIDE SEQUENCE [LARGE SCALE GENOMIC DNA]</scope>
    <source>
        <strain evidence="3 4">Ug99</strain>
    </source>
</reference>
<sequence>MDPETGQQEGPPPANPQTNNDLSALQAELDQTKAELARLQIESESELNASNARFIELESKVNDQNDQRSQLEQSLQEIQRLKHSLESRLESDQNLNQQLQTLQSEKADLLQVIRDKENEFSDLEAELSSKTEQLSSAKATIRELETNLTTSKSSERAIRLQSQAFQSEATLACSDRDFYSKELERTREEWQSFRIESHQQTANLQNELDKLTYVNQSTTTTLTTLRSQHAELQKLYGDATERIKQLTDQSIESEAAFQKEIEAQKRVTMLMDKRDKQREERMEQFEKEFNQRRAELDQQERTINDALENERAHVAELEQKLMDTTNALSRLCASEIDEKTLKICLTLLRILLS</sequence>
<evidence type="ECO:0000313" key="3">
    <source>
        <dbReference type="EMBL" id="KAA1127587.1"/>
    </source>
</evidence>
<evidence type="ECO:0000256" key="1">
    <source>
        <dbReference type="SAM" id="Coils"/>
    </source>
</evidence>
<accession>A0A5B0RPN4</accession>
<feature type="region of interest" description="Disordered" evidence="2">
    <location>
        <begin position="1"/>
        <end position="22"/>
    </location>
</feature>
<keyword evidence="1" id="KW-0175">Coiled coil</keyword>
<dbReference type="GO" id="GO:0017056">
    <property type="term" value="F:structural constituent of nuclear pore"/>
    <property type="evidence" value="ECO:0007669"/>
    <property type="project" value="TreeGrafter"/>
</dbReference>
<evidence type="ECO:0000256" key="2">
    <source>
        <dbReference type="SAM" id="MobiDB-lite"/>
    </source>
</evidence>
<dbReference type="PANTHER" id="PTHR18898:SF2">
    <property type="entry name" value="NUCLEOPROTEIN TPR"/>
    <property type="match status" value="1"/>
</dbReference>
<feature type="coiled-coil region" evidence="1">
    <location>
        <begin position="282"/>
        <end position="334"/>
    </location>
</feature>
<dbReference type="EMBL" id="VDEP01000161">
    <property type="protein sequence ID" value="KAA1127587.1"/>
    <property type="molecule type" value="Genomic_DNA"/>
</dbReference>
<name>A0A5B0RPN4_PUCGR</name>
<dbReference type="GO" id="GO:0005643">
    <property type="term" value="C:nuclear pore"/>
    <property type="evidence" value="ECO:0007669"/>
    <property type="project" value="TreeGrafter"/>
</dbReference>
<comment type="caution">
    <text evidence="3">The sequence shown here is derived from an EMBL/GenBank/DDBJ whole genome shotgun (WGS) entry which is preliminary data.</text>
</comment>
<dbReference type="Gene3D" id="1.10.287.1490">
    <property type="match status" value="1"/>
</dbReference>
<gene>
    <name evidence="3" type="ORF">PGTUg99_003350</name>
</gene>